<evidence type="ECO:0000256" key="2">
    <source>
        <dbReference type="SAM" id="SignalP"/>
    </source>
</evidence>
<evidence type="ECO:0000313" key="4">
    <source>
        <dbReference type="Proteomes" id="UP001172155"/>
    </source>
</evidence>
<accession>A0AA40K343</accession>
<feature type="signal peptide" evidence="2">
    <location>
        <begin position="1"/>
        <end position="20"/>
    </location>
</feature>
<feature type="compositionally biased region" description="Low complexity" evidence="1">
    <location>
        <begin position="159"/>
        <end position="174"/>
    </location>
</feature>
<dbReference type="Proteomes" id="UP001172155">
    <property type="component" value="Unassembled WGS sequence"/>
</dbReference>
<reference evidence="3" key="1">
    <citation type="submission" date="2023-06" db="EMBL/GenBank/DDBJ databases">
        <title>Genome-scale phylogeny and comparative genomics of the fungal order Sordariales.</title>
        <authorList>
            <consortium name="Lawrence Berkeley National Laboratory"/>
            <person name="Hensen N."/>
            <person name="Bonometti L."/>
            <person name="Westerberg I."/>
            <person name="Brannstrom I.O."/>
            <person name="Guillou S."/>
            <person name="Cros-Aarteil S."/>
            <person name="Calhoun S."/>
            <person name="Haridas S."/>
            <person name="Kuo A."/>
            <person name="Mondo S."/>
            <person name="Pangilinan J."/>
            <person name="Riley R."/>
            <person name="LaButti K."/>
            <person name="Andreopoulos B."/>
            <person name="Lipzen A."/>
            <person name="Chen C."/>
            <person name="Yanf M."/>
            <person name="Daum C."/>
            <person name="Ng V."/>
            <person name="Clum A."/>
            <person name="Steindorff A."/>
            <person name="Ohm R."/>
            <person name="Martin F."/>
            <person name="Silar P."/>
            <person name="Natvig D."/>
            <person name="Lalanne C."/>
            <person name="Gautier V."/>
            <person name="Ament-velasquez S.L."/>
            <person name="Kruys A."/>
            <person name="Hutchinson M.I."/>
            <person name="Powell A.J."/>
            <person name="Barry K."/>
            <person name="Miller A.N."/>
            <person name="Grigoriev I.V."/>
            <person name="Debuchy R."/>
            <person name="Gladieux P."/>
            <person name="Thoren M.H."/>
            <person name="Johannesson H."/>
        </authorList>
    </citation>
    <scope>NUCLEOTIDE SEQUENCE</scope>
    <source>
        <strain evidence="3">SMH3187-1</strain>
    </source>
</reference>
<evidence type="ECO:0008006" key="5">
    <source>
        <dbReference type="Google" id="ProtNLM"/>
    </source>
</evidence>
<keyword evidence="2" id="KW-0732">Signal</keyword>
<gene>
    <name evidence="3" type="ORF">B0T18DRAFT_330300</name>
</gene>
<organism evidence="3 4">
    <name type="scientific">Schizothecium vesticola</name>
    <dbReference type="NCBI Taxonomy" id="314040"/>
    <lineage>
        <taxon>Eukaryota</taxon>
        <taxon>Fungi</taxon>
        <taxon>Dikarya</taxon>
        <taxon>Ascomycota</taxon>
        <taxon>Pezizomycotina</taxon>
        <taxon>Sordariomycetes</taxon>
        <taxon>Sordariomycetidae</taxon>
        <taxon>Sordariales</taxon>
        <taxon>Schizotheciaceae</taxon>
        <taxon>Schizothecium</taxon>
    </lineage>
</organism>
<comment type="caution">
    <text evidence="3">The sequence shown here is derived from an EMBL/GenBank/DDBJ whole genome shotgun (WGS) entry which is preliminary data.</text>
</comment>
<evidence type="ECO:0000256" key="1">
    <source>
        <dbReference type="SAM" id="MobiDB-lite"/>
    </source>
</evidence>
<name>A0AA40K343_9PEZI</name>
<keyword evidence="4" id="KW-1185">Reference proteome</keyword>
<dbReference type="EMBL" id="JAUKUD010000005">
    <property type="protein sequence ID" value="KAK0743942.1"/>
    <property type="molecule type" value="Genomic_DNA"/>
</dbReference>
<evidence type="ECO:0000313" key="3">
    <source>
        <dbReference type="EMBL" id="KAK0743942.1"/>
    </source>
</evidence>
<sequence length="219" mass="22172">MLAKSFSAWAVLALAAHVVAEPRPYKPSLVKTSVRDLFAREIPAYRPSQEGCGEGDTCEQACGAGFTTCASSDDLVHCYNPAASEICCPDKSGSSCDDGYYCTSDKDKETWCCPEDMDLKECAAAYGVTGGLVKQTAAPTSVPISKPTGSPVKNGTFGGAKTPPSAPTAKPTGSWTSANLTATAGGAPAPTSTLITGAGNLVAPATGLALVMGALAALL</sequence>
<feature type="compositionally biased region" description="Polar residues" evidence="1">
    <location>
        <begin position="140"/>
        <end position="153"/>
    </location>
</feature>
<dbReference type="AlphaFoldDB" id="A0AA40K343"/>
<proteinExistence type="predicted"/>
<feature type="chain" id="PRO_5041438837" description="Prp 4 CRoW domain-containing protein" evidence="2">
    <location>
        <begin position="21"/>
        <end position="219"/>
    </location>
</feature>
<feature type="region of interest" description="Disordered" evidence="1">
    <location>
        <begin position="140"/>
        <end position="177"/>
    </location>
</feature>
<protein>
    <recommendedName>
        <fullName evidence="5">Prp 4 CRoW domain-containing protein</fullName>
    </recommendedName>
</protein>